<dbReference type="InParanoid" id="Q7NMZ9"/>
<dbReference type="STRING" id="251221.gene:10758090"/>
<reference evidence="1 2" key="2">
    <citation type="journal article" date="2003" name="DNA Res.">
        <title>Complete genome structure of Gloeobacter violaceus PCC 7421, a cyanobacterium that lacks thylakoids (supplement).</title>
        <authorList>
            <person name="Nakamura Y."/>
            <person name="Kaneko T."/>
            <person name="Sato S."/>
            <person name="Mimuro M."/>
            <person name="Miyashita H."/>
            <person name="Tsuchiya T."/>
            <person name="Sasamoto S."/>
            <person name="Watanabe A."/>
            <person name="Kawashima K."/>
            <person name="Kishida Y."/>
            <person name="Kiyokawa C."/>
            <person name="Kohara M."/>
            <person name="Matsumoto M."/>
            <person name="Matsuno A."/>
            <person name="Nakazaki N."/>
            <person name="Shimpo S."/>
            <person name="Takeuchi C."/>
            <person name="Yamada M."/>
            <person name="Tabata S."/>
        </authorList>
    </citation>
    <scope>NUCLEOTIDE SEQUENCE [LARGE SCALE GENOMIC DNA]</scope>
    <source>
        <strain evidence="2">ATCC 29082 / PCC 7421</strain>
    </source>
</reference>
<evidence type="ECO:0000313" key="1">
    <source>
        <dbReference type="EMBL" id="BAC88557.1"/>
    </source>
</evidence>
<dbReference type="OrthoDB" id="9796404at2"/>
<sequence length="161" mass="17637">MPEVIADTSPLQYLYQAEILDLLRLLYGYIVLPQAVADELAAGRTRRVTLPDPASILWMSVRRVLPTKLLQMTSDLGAGEREVLALAVEMPGSLVLLDDGLARRYARLLNLQLAGTLGVLLKAKQEKHINAVKPAVDRLEALGFRLAPSTRAAVLELAEEV</sequence>
<proteinExistence type="predicted"/>
<dbReference type="eggNOG" id="COG2405">
    <property type="taxonomic scope" value="Bacteria"/>
</dbReference>
<organism evidence="1 2">
    <name type="scientific">Gloeobacter violaceus (strain ATCC 29082 / PCC 7421)</name>
    <dbReference type="NCBI Taxonomy" id="251221"/>
    <lineage>
        <taxon>Bacteria</taxon>
        <taxon>Bacillati</taxon>
        <taxon>Cyanobacteriota</taxon>
        <taxon>Cyanophyceae</taxon>
        <taxon>Gloeobacterales</taxon>
        <taxon>Gloeobacteraceae</taxon>
        <taxon>Gloeobacter</taxon>
    </lineage>
</organism>
<dbReference type="PANTHER" id="PTHR39550">
    <property type="entry name" value="SLL0658 PROTEIN"/>
    <property type="match status" value="1"/>
</dbReference>
<reference evidence="1 2" key="1">
    <citation type="journal article" date="2003" name="DNA Res.">
        <title>Complete genome structure of Gloeobacter violaceus PCC 7421, a cyanobacterium that lacks thylakoids.</title>
        <authorList>
            <person name="Nakamura Y."/>
            <person name="Kaneko T."/>
            <person name="Sato S."/>
            <person name="Mimuro M."/>
            <person name="Miyashita H."/>
            <person name="Tsuchiya T."/>
            <person name="Sasamoto S."/>
            <person name="Watanabe A."/>
            <person name="Kawashima K."/>
            <person name="Kishida Y."/>
            <person name="Kiyokawa C."/>
            <person name="Kohara M."/>
            <person name="Matsumoto M."/>
            <person name="Matsuno A."/>
            <person name="Nakazaki N."/>
            <person name="Shimpo S."/>
            <person name="Takeuchi C."/>
            <person name="Yamada M."/>
            <person name="Tabata S."/>
        </authorList>
    </citation>
    <scope>NUCLEOTIDE SEQUENCE [LARGE SCALE GENOMIC DNA]</scope>
    <source>
        <strain evidence="2">ATCC 29082 / PCC 7421</strain>
    </source>
</reference>
<dbReference type="PATRIC" id="fig|251221.4.peg.624"/>
<evidence type="ECO:0000313" key="2">
    <source>
        <dbReference type="Proteomes" id="UP000000557"/>
    </source>
</evidence>
<dbReference type="KEGG" id="gvi:glr0616"/>
<dbReference type="Pfam" id="PF11848">
    <property type="entry name" value="DUF3368"/>
    <property type="match status" value="1"/>
</dbReference>
<dbReference type="EMBL" id="BA000045">
    <property type="protein sequence ID" value="BAC88557.1"/>
    <property type="molecule type" value="Genomic_DNA"/>
</dbReference>
<dbReference type="HOGENOM" id="CLU_115769_0_0_3"/>
<accession>Q7NMZ9</accession>
<dbReference type="EnsemblBacteria" id="BAC88557">
    <property type="protein sequence ID" value="BAC88557"/>
    <property type="gene ID" value="BAC88557"/>
</dbReference>
<dbReference type="PANTHER" id="PTHR39550:SF1">
    <property type="entry name" value="SLL0658 PROTEIN"/>
    <property type="match status" value="1"/>
</dbReference>
<dbReference type="AlphaFoldDB" id="Q7NMZ9"/>
<protein>
    <submittedName>
        <fullName evidence="1">Glr0616 protein</fullName>
    </submittedName>
</protein>
<gene>
    <name evidence="1" type="ordered locus">glr0616</name>
</gene>
<dbReference type="InterPro" id="IPR021799">
    <property type="entry name" value="PIN-like_prokaryotic"/>
</dbReference>
<dbReference type="PhylomeDB" id="Q7NMZ9"/>
<keyword evidence="2" id="KW-1185">Reference proteome</keyword>
<name>Q7NMZ9_GLOVI</name>
<dbReference type="RefSeq" id="WP_011140618.1">
    <property type="nucleotide sequence ID" value="NC_005125.1"/>
</dbReference>
<dbReference type="Proteomes" id="UP000000557">
    <property type="component" value="Chromosome"/>
</dbReference>